<dbReference type="Gene3D" id="1.10.260.40">
    <property type="entry name" value="lambda repressor-like DNA-binding domains"/>
    <property type="match status" value="1"/>
</dbReference>
<dbReference type="SMART" id="SM00530">
    <property type="entry name" value="HTH_XRE"/>
    <property type="match status" value="1"/>
</dbReference>
<dbReference type="RefSeq" id="WP_248669524.1">
    <property type="nucleotide sequence ID" value="NZ_JALPRX010000125.1"/>
</dbReference>
<feature type="region of interest" description="Disordered" evidence="1">
    <location>
        <begin position="19"/>
        <end position="50"/>
    </location>
</feature>
<dbReference type="SUPFAM" id="SSF47413">
    <property type="entry name" value="lambda repressor-like DNA-binding domains"/>
    <property type="match status" value="1"/>
</dbReference>
<feature type="compositionally biased region" description="Pro residues" evidence="1">
    <location>
        <begin position="131"/>
        <end position="140"/>
    </location>
</feature>
<dbReference type="Proteomes" id="UP001139516">
    <property type="component" value="Unassembled WGS sequence"/>
</dbReference>
<feature type="domain" description="HTH cro/C1-type" evidence="2">
    <location>
        <begin position="28"/>
        <end position="68"/>
    </location>
</feature>
<feature type="compositionally biased region" description="Basic and acidic residues" evidence="1">
    <location>
        <begin position="19"/>
        <end position="28"/>
    </location>
</feature>
<evidence type="ECO:0000313" key="4">
    <source>
        <dbReference type="Proteomes" id="UP001139516"/>
    </source>
</evidence>
<accession>A0A9X1YB33</accession>
<sequence>MPDSPPSPLAERVAGRLERLDLDPETASHRAGLPPDAIGKVLNGQGQPPRGERLRKLAEVLECSIAWLVGLDPDEPPPPEVLEEDQASFRLLAGDQEALLRAYARLDVASRAALLRVALKMAGPEPEPEPARPAAPPPATAKPRRRRAAPAPALDLDRPEG</sequence>
<proteinExistence type="predicted"/>
<dbReference type="InterPro" id="IPR001387">
    <property type="entry name" value="Cro/C1-type_HTH"/>
</dbReference>
<dbReference type="AlphaFoldDB" id="A0A9X1YB33"/>
<keyword evidence="4" id="KW-1185">Reference proteome</keyword>
<dbReference type="PROSITE" id="PS50943">
    <property type="entry name" value="HTH_CROC1"/>
    <property type="match status" value="1"/>
</dbReference>
<comment type="caution">
    <text evidence="3">The sequence shown here is derived from an EMBL/GenBank/DDBJ whole genome shotgun (WGS) entry which is preliminary data.</text>
</comment>
<dbReference type="GO" id="GO:0003677">
    <property type="term" value="F:DNA binding"/>
    <property type="evidence" value="ECO:0007669"/>
    <property type="project" value="InterPro"/>
</dbReference>
<evidence type="ECO:0000313" key="3">
    <source>
        <dbReference type="EMBL" id="MCK8787474.1"/>
    </source>
</evidence>
<protein>
    <submittedName>
        <fullName evidence="3">Helix-turn-helix transcriptional regulator</fullName>
    </submittedName>
</protein>
<organism evidence="3 4">
    <name type="scientific">Roseomonas acroporae</name>
    <dbReference type="NCBI Taxonomy" id="2937791"/>
    <lineage>
        <taxon>Bacteria</taxon>
        <taxon>Pseudomonadati</taxon>
        <taxon>Pseudomonadota</taxon>
        <taxon>Alphaproteobacteria</taxon>
        <taxon>Acetobacterales</taxon>
        <taxon>Roseomonadaceae</taxon>
        <taxon>Roseomonas</taxon>
    </lineage>
</organism>
<gene>
    <name evidence="3" type="ORF">M0638_24185</name>
</gene>
<dbReference type="Pfam" id="PF01381">
    <property type="entry name" value="HTH_3"/>
    <property type="match status" value="1"/>
</dbReference>
<evidence type="ECO:0000256" key="1">
    <source>
        <dbReference type="SAM" id="MobiDB-lite"/>
    </source>
</evidence>
<feature type="region of interest" description="Disordered" evidence="1">
    <location>
        <begin position="122"/>
        <end position="161"/>
    </location>
</feature>
<reference evidence="3" key="1">
    <citation type="submission" date="2022-04" db="EMBL/GenBank/DDBJ databases">
        <title>Roseomonas acroporae sp. nov., isolated from coral Acropora digitifera.</title>
        <authorList>
            <person name="Sun H."/>
        </authorList>
    </citation>
    <scope>NUCLEOTIDE SEQUENCE</scope>
    <source>
        <strain evidence="3">NAR14</strain>
    </source>
</reference>
<dbReference type="InterPro" id="IPR010982">
    <property type="entry name" value="Lambda_DNA-bd_dom_sf"/>
</dbReference>
<name>A0A9X1YB33_9PROT</name>
<dbReference type="EMBL" id="JALPRX010000125">
    <property type="protein sequence ID" value="MCK8787474.1"/>
    <property type="molecule type" value="Genomic_DNA"/>
</dbReference>
<evidence type="ECO:0000259" key="2">
    <source>
        <dbReference type="PROSITE" id="PS50943"/>
    </source>
</evidence>